<dbReference type="EMBL" id="KZ678137">
    <property type="protein sequence ID" value="PSN65355.1"/>
    <property type="molecule type" value="Genomic_DNA"/>
</dbReference>
<protein>
    <submittedName>
        <fullName evidence="1">Uncharacterized protein</fullName>
    </submittedName>
</protein>
<accession>A0A2T2NIU0</accession>
<dbReference type="AlphaFoldDB" id="A0A2T2NIU0"/>
<reference evidence="1 2" key="1">
    <citation type="journal article" date="2018" name="Front. Microbiol.">
        <title>Genome-Wide Analysis of Corynespora cassiicola Leaf Fall Disease Putative Effectors.</title>
        <authorList>
            <person name="Lopez D."/>
            <person name="Ribeiro S."/>
            <person name="Label P."/>
            <person name="Fumanal B."/>
            <person name="Venisse J.S."/>
            <person name="Kohler A."/>
            <person name="de Oliveira R.R."/>
            <person name="Labutti K."/>
            <person name="Lipzen A."/>
            <person name="Lail K."/>
            <person name="Bauer D."/>
            <person name="Ohm R.A."/>
            <person name="Barry K.W."/>
            <person name="Spatafora J."/>
            <person name="Grigoriev I.V."/>
            <person name="Martin F.M."/>
            <person name="Pujade-Renaud V."/>
        </authorList>
    </citation>
    <scope>NUCLEOTIDE SEQUENCE [LARGE SCALE GENOMIC DNA]</scope>
    <source>
        <strain evidence="1 2">Philippines</strain>
    </source>
</reference>
<evidence type="ECO:0000313" key="2">
    <source>
        <dbReference type="Proteomes" id="UP000240883"/>
    </source>
</evidence>
<gene>
    <name evidence="1" type="ORF">BS50DRAFT_56146</name>
</gene>
<evidence type="ECO:0000313" key="1">
    <source>
        <dbReference type="EMBL" id="PSN65355.1"/>
    </source>
</evidence>
<proteinExistence type="predicted"/>
<dbReference type="Proteomes" id="UP000240883">
    <property type="component" value="Unassembled WGS sequence"/>
</dbReference>
<organism evidence="1 2">
    <name type="scientific">Corynespora cassiicola Philippines</name>
    <dbReference type="NCBI Taxonomy" id="1448308"/>
    <lineage>
        <taxon>Eukaryota</taxon>
        <taxon>Fungi</taxon>
        <taxon>Dikarya</taxon>
        <taxon>Ascomycota</taxon>
        <taxon>Pezizomycotina</taxon>
        <taxon>Dothideomycetes</taxon>
        <taxon>Pleosporomycetidae</taxon>
        <taxon>Pleosporales</taxon>
        <taxon>Corynesporascaceae</taxon>
        <taxon>Corynespora</taxon>
    </lineage>
</organism>
<name>A0A2T2NIU0_CORCC</name>
<keyword evidence="2" id="KW-1185">Reference proteome</keyword>
<sequence length="131" mass="15509">MSSALTCAFPIAPMKPACSWYAPDHQSQLSHHAQFFTNMKQASKQASGIPHHSPNFSILPSVSIFSSFLLEAKQNNACLYAYDTFFRFFSASWSANKHLRPRKRRRRRRRRRRRWWSVKGIRRCRESRYIT</sequence>